<dbReference type="Pfam" id="PF00905">
    <property type="entry name" value="Transpeptidase"/>
    <property type="match status" value="1"/>
</dbReference>
<feature type="domain" description="Penicillin-binding protein dimerisation" evidence="5">
    <location>
        <begin position="77"/>
        <end position="236"/>
    </location>
</feature>
<organism evidence="6 7">
    <name type="scientific">Candidatus Harrisonbacteria bacterium CG10_big_fil_rev_8_21_14_0_10_38_8</name>
    <dbReference type="NCBI Taxonomy" id="1974582"/>
    <lineage>
        <taxon>Bacteria</taxon>
        <taxon>Candidatus Harrisoniibacteriota</taxon>
    </lineage>
</organism>
<evidence type="ECO:0000256" key="3">
    <source>
        <dbReference type="SAM" id="Phobius"/>
    </source>
</evidence>
<dbReference type="InterPro" id="IPR012338">
    <property type="entry name" value="Beta-lactam/transpept-like"/>
</dbReference>
<dbReference type="InterPro" id="IPR050515">
    <property type="entry name" value="Beta-lactam/transpept"/>
</dbReference>
<feature type="transmembrane region" description="Helical" evidence="3">
    <location>
        <begin position="34"/>
        <end position="54"/>
    </location>
</feature>
<evidence type="ECO:0000256" key="1">
    <source>
        <dbReference type="ARBA" id="ARBA00004370"/>
    </source>
</evidence>
<dbReference type="InterPro" id="IPR017790">
    <property type="entry name" value="Penicillin-binding_protein_2"/>
</dbReference>
<protein>
    <submittedName>
        <fullName evidence="6">Penicillin-binding protein 2</fullName>
    </submittedName>
</protein>
<dbReference type="InterPro" id="IPR005311">
    <property type="entry name" value="PBP_dimer"/>
</dbReference>
<comment type="caution">
    <text evidence="6">The sequence shown here is derived from an EMBL/GenBank/DDBJ whole genome shotgun (WGS) entry which is preliminary data.</text>
</comment>
<dbReference type="PANTHER" id="PTHR30627">
    <property type="entry name" value="PEPTIDOGLYCAN D,D-TRANSPEPTIDASE"/>
    <property type="match status" value="1"/>
</dbReference>
<dbReference type="SUPFAM" id="SSF56519">
    <property type="entry name" value="Penicillin binding protein dimerisation domain"/>
    <property type="match status" value="1"/>
</dbReference>
<dbReference type="NCBIfam" id="TIGR03423">
    <property type="entry name" value="pbp2_mrdA"/>
    <property type="match status" value="1"/>
</dbReference>
<keyword evidence="3" id="KW-1133">Transmembrane helix</keyword>
<accession>A0A2M6WK55</accession>
<proteinExistence type="predicted"/>
<comment type="subcellular location">
    <subcellularLocation>
        <location evidence="1">Membrane</location>
    </subcellularLocation>
</comment>
<keyword evidence="3" id="KW-0812">Transmembrane</keyword>
<dbReference type="Gene3D" id="3.90.1310.10">
    <property type="entry name" value="Penicillin-binding protein 2a (Domain 2)"/>
    <property type="match status" value="1"/>
</dbReference>
<dbReference type="GO" id="GO:0008658">
    <property type="term" value="F:penicillin binding"/>
    <property type="evidence" value="ECO:0007669"/>
    <property type="project" value="InterPro"/>
</dbReference>
<dbReference type="GO" id="GO:0009252">
    <property type="term" value="P:peptidoglycan biosynthetic process"/>
    <property type="evidence" value="ECO:0007669"/>
    <property type="project" value="InterPro"/>
</dbReference>
<dbReference type="Pfam" id="PF03717">
    <property type="entry name" value="PBP_dimer"/>
    <property type="match status" value="1"/>
</dbReference>
<dbReference type="GO" id="GO:0009002">
    <property type="term" value="F:serine-type D-Ala-D-Ala carboxypeptidase activity"/>
    <property type="evidence" value="ECO:0007669"/>
    <property type="project" value="InterPro"/>
</dbReference>
<dbReference type="InterPro" id="IPR036138">
    <property type="entry name" value="PBP_dimer_sf"/>
</dbReference>
<evidence type="ECO:0000259" key="5">
    <source>
        <dbReference type="Pfam" id="PF03717"/>
    </source>
</evidence>
<evidence type="ECO:0000256" key="2">
    <source>
        <dbReference type="ARBA" id="ARBA00023136"/>
    </source>
</evidence>
<evidence type="ECO:0000313" key="6">
    <source>
        <dbReference type="EMBL" id="PIT93143.1"/>
    </source>
</evidence>
<dbReference type="GO" id="GO:0071555">
    <property type="term" value="P:cell wall organization"/>
    <property type="evidence" value="ECO:0007669"/>
    <property type="project" value="TreeGrafter"/>
</dbReference>
<dbReference type="GO" id="GO:0005886">
    <property type="term" value="C:plasma membrane"/>
    <property type="evidence" value="ECO:0007669"/>
    <property type="project" value="TreeGrafter"/>
</dbReference>
<dbReference type="Gene3D" id="3.40.710.10">
    <property type="entry name" value="DD-peptidase/beta-lactamase superfamily"/>
    <property type="match status" value="1"/>
</dbReference>
<keyword evidence="2 3" id="KW-0472">Membrane</keyword>
<dbReference type="SUPFAM" id="SSF56601">
    <property type="entry name" value="beta-lactamase/transpeptidase-like"/>
    <property type="match status" value="1"/>
</dbReference>
<feature type="domain" description="Penicillin-binding protein transpeptidase" evidence="4">
    <location>
        <begin position="278"/>
        <end position="609"/>
    </location>
</feature>
<name>A0A2M6WK55_9BACT</name>
<reference evidence="7" key="1">
    <citation type="submission" date="2017-09" db="EMBL/GenBank/DDBJ databases">
        <title>Depth-based differentiation of microbial function through sediment-hosted aquifers and enrichment of novel symbionts in the deep terrestrial subsurface.</title>
        <authorList>
            <person name="Probst A.J."/>
            <person name="Ladd B."/>
            <person name="Jarett J.K."/>
            <person name="Geller-Mcgrath D.E."/>
            <person name="Sieber C.M.K."/>
            <person name="Emerson J.B."/>
            <person name="Anantharaman K."/>
            <person name="Thomas B.C."/>
            <person name="Malmstrom R."/>
            <person name="Stieglmeier M."/>
            <person name="Klingl A."/>
            <person name="Woyke T."/>
            <person name="Ryan C.M."/>
            <person name="Banfield J.F."/>
        </authorList>
    </citation>
    <scope>NUCLEOTIDE SEQUENCE [LARGE SCALE GENOMIC DNA]</scope>
</reference>
<dbReference type="Proteomes" id="UP000229112">
    <property type="component" value="Unassembled WGS sequence"/>
</dbReference>
<gene>
    <name evidence="6" type="primary">mrdA</name>
    <name evidence="6" type="ORF">COU06_01500</name>
</gene>
<evidence type="ECO:0000259" key="4">
    <source>
        <dbReference type="Pfam" id="PF00905"/>
    </source>
</evidence>
<dbReference type="AlphaFoldDB" id="A0A2M6WK55"/>
<evidence type="ECO:0000313" key="7">
    <source>
        <dbReference type="Proteomes" id="UP000229112"/>
    </source>
</evidence>
<sequence length="619" mass="69212">MPRKNELQFEDFVSDIASGKDLSYLEKPLSRRSFVLVAIISVIIILVIFFRLIFLNVVKGEFYQARALANVNRVKVLPAHRGVITDISGEVLARNADTFSVYLDVKEAALEKEELPILFNKLKDVLEVDLETLEKIVEETNFETSHQVALARNITSTQAIELKRISTHLITVEPDFRREYIDGEVFSSVIGYTGLSTKSNIVEGKAGLEAYYDKEIRGEDGEYVYYRDVFGDVFEERVVKDPVPGDVLTTTIDADLQRYFHQRLQSQLNSLGSRAGVGIAINPKSGDILALINFPTYDNNVFVTSGMNQERVELLSDKNLPLFNRSVSGAYSPGSTIKPLVAMAALKEGVVDDLKSIYSAGYIEIANPYFPEFPSRFLDWKAHGWVNAYSALARSSNVYFYAVGGGFEDVVGLGIERLKKYWSFFGFGTKTGVDLPGEISGFLPDPEEKEERTGEPWRIGDTYNVSIGQGDFLVTPIQLVNHIASIANNGVMYRPRVISEISSYDNERVKKRSVEVIKDYSSLASEIEVVQMGMRDAVMKDYGTAKLLSSLRYETAGKTGSAQISNNTKTNAFFVGYGPYEDPEIAIIILIEDAKEGSLNAVPVAYDVMNWYYENRVNE</sequence>
<dbReference type="EMBL" id="PFAY01000011">
    <property type="protein sequence ID" value="PIT93143.1"/>
    <property type="molecule type" value="Genomic_DNA"/>
</dbReference>
<dbReference type="InterPro" id="IPR001460">
    <property type="entry name" value="PCN-bd_Tpept"/>
</dbReference>